<accession>A0AAW4GBN9</accession>
<protein>
    <submittedName>
        <fullName evidence="2">Uncharacterized protein</fullName>
    </submittedName>
</protein>
<feature type="region of interest" description="Disordered" evidence="1">
    <location>
        <begin position="40"/>
        <end position="76"/>
    </location>
</feature>
<evidence type="ECO:0000256" key="1">
    <source>
        <dbReference type="SAM" id="MobiDB-lite"/>
    </source>
</evidence>
<dbReference type="Proteomes" id="UP001195196">
    <property type="component" value="Unassembled WGS sequence"/>
</dbReference>
<name>A0AAW4GBN9_GORRU</name>
<dbReference type="RefSeq" id="WP_204718924.1">
    <property type="nucleotide sequence ID" value="NZ_JAFFGU010000019.1"/>
</dbReference>
<reference evidence="2" key="1">
    <citation type="submission" date="2021-02" db="EMBL/GenBank/DDBJ databases">
        <title>Taxonomy, biology and ecology of Rhodococcus bacteria occurring in California pistachio and other woody hosts as revealed by genome sequence analyses.</title>
        <authorList>
            <person name="Riely B."/>
            <person name="Gai Y."/>
        </authorList>
    </citation>
    <scope>NUCLEOTIDE SEQUENCE</scope>
    <source>
        <strain evidence="2">BP-295</strain>
    </source>
</reference>
<organism evidence="2 3">
    <name type="scientific">Gordonia rubripertincta</name>
    <name type="common">Rhodococcus corallinus</name>
    <dbReference type="NCBI Taxonomy" id="36822"/>
    <lineage>
        <taxon>Bacteria</taxon>
        <taxon>Bacillati</taxon>
        <taxon>Actinomycetota</taxon>
        <taxon>Actinomycetes</taxon>
        <taxon>Mycobacteriales</taxon>
        <taxon>Gordoniaceae</taxon>
        <taxon>Gordonia</taxon>
    </lineage>
</organism>
<dbReference type="EMBL" id="JAFFGU010000019">
    <property type="protein sequence ID" value="MBM7280361.1"/>
    <property type="molecule type" value="Genomic_DNA"/>
</dbReference>
<evidence type="ECO:0000313" key="2">
    <source>
        <dbReference type="EMBL" id="MBM7280361.1"/>
    </source>
</evidence>
<gene>
    <name evidence="2" type="ORF">JTZ10_21690</name>
</gene>
<comment type="caution">
    <text evidence="2">The sequence shown here is derived from an EMBL/GenBank/DDBJ whole genome shotgun (WGS) entry which is preliminary data.</text>
</comment>
<proteinExistence type="predicted"/>
<dbReference type="AlphaFoldDB" id="A0AAW4GBN9"/>
<sequence length="76" mass="8399">MPASAKRTVRLASAVYVDADGRTRRADHGAEITVHGDDLDRFDRFNGEEPKTSHEVKESKPAKASTRRSSKSISED</sequence>
<feature type="compositionally biased region" description="Basic and acidic residues" evidence="1">
    <location>
        <begin position="40"/>
        <end position="61"/>
    </location>
</feature>
<evidence type="ECO:0000313" key="3">
    <source>
        <dbReference type="Proteomes" id="UP001195196"/>
    </source>
</evidence>